<proteinExistence type="predicted"/>
<dbReference type="AlphaFoldDB" id="A0AAD2AC86"/>
<dbReference type="PROSITE" id="PS51294">
    <property type="entry name" value="HTH_MYB"/>
    <property type="match status" value="1"/>
</dbReference>
<dbReference type="FunFam" id="1.10.10.60:FF:000002">
    <property type="entry name" value="Myb family transcription factor"/>
    <property type="match status" value="1"/>
</dbReference>
<dbReference type="InterPro" id="IPR009057">
    <property type="entry name" value="Homeodomain-like_sf"/>
</dbReference>
<evidence type="ECO:0000313" key="6">
    <source>
        <dbReference type="EMBL" id="CAI9782490.1"/>
    </source>
</evidence>
<dbReference type="InterPro" id="IPR046955">
    <property type="entry name" value="PHR1-like"/>
</dbReference>
<dbReference type="Proteomes" id="UP000834106">
    <property type="component" value="Chromosome 19"/>
</dbReference>
<keyword evidence="2" id="KW-0805">Transcription regulation</keyword>
<dbReference type="EMBL" id="OU503054">
    <property type="protein sequence ID" value="CAI9782490.1"/>
    <property type="molecule type" value="Genomic_DNA"/>
</dbReference>
<reference evidence="6" key="1">
    <citation type="submission" date="2023-05" db="EMBL/GenBank/DDBJ databases">
        <authorList>
            <person name="Huff M."/>
        </authorList>
    </citation>
    <scope>NUCLEOTIDE SEQUENCE</scope>
</reference>
<dbReference type="InterPro" id="IPR017930">
    <property type="entry name" value="Myb_dom"/>
</dbReference>
<dbReference type="SUPFAM" id="SSF46689">
    <property type="entry name" value="Homeodomain-like"/>
    <property type="match status" value="1"/>
</dbReference>
<dbReference type="Gene3D" id="1.10.10.60">
    <property type="entry name" value="Homeodomain-like"/>
    <property type="match status" value="1"/>
</dbReference>
<dbReference type="GO" id="GO:0003700">
    <property type="term" value="F:DNA-binding transcription factor activity"/>
    <property type="evidence" value="ECO:0007669"/>
    <property type="project" value="InterPro"/>
</dbReference>
<evidence type="ECO:0000256" key="1">
    <source>
        <dbReference type="ARBA" id="ARBA00004123"/>
    </source>
</evidence>
<dbReference type="GO" id="GO:0003677">
    <property type="term" value="F:DNA binding"/>
    <property type="evidence" value="ECO:0007669"/>
    <property type="project" value="InterPro"/>
</dbReference>
<evidence type="ECO:0000256" key="2">
    <source>
        <dbReference type="ARBA" id="ARBA00023015"/>
    </source>
</evidence>
<sequence>MDFPNSLSTPNIKDRNEFYVRAVSRWPMENKPATTMPVRPAGVRPYVRSKMPRLRWTQDLHQCFVRAVERLGGEDRATPKMVLELMNVKGLTITHVKSHLQMYRSTKHEHMLQEAVEILVPNVGFIVADAAEAVGKSSDRNQMKGTLFCHYHTPIKNQECPNEEIQWLLTIYALYFRGGEKKQMLAEVQDGKSFKWLPNSLAEESVGTLPLKLALESSISTDGAKDVSLELTLGSSVSHKDNLLISQEFKTYVNLVFHAGSIYLK</sequence>
<keyword evidence="3" id="KW-0804">Transcription</keyword>
<dbReference type="NCBIfam" id="TIGR01557">
    <property type="entry name" value="myb_SHAQKYF"/>
    <property type="match status" value="1"/>
</dbReference>
<dbReference type="PANTHER" id="PTHR31314">
    <property type="entry name" value="MYB FAMILY TRANSCRIPTION FACTOR PHL7-LIKE"/>
    <property type="match status" value="1"/>
</dbReference>
<evidence type="ECO:0000256" key="4">
    <source>
        <dbReference type="ARBA" id="ARBA00023242"/>
    </source>
</evidence>
<keyword evidence="7" id="KW-1185">Reference proteome</keyword>
<protein>
    <recommendedName>
        <fullName evidence="5">HTH myb-type domain-containing protein</fullName>
    </recommendedName>
</protein>
<dbReference type="PANTHER" id="PTHR31314:SF84">
    <property type="entry name" value="HOMEODOMAIN-LIKE SUPERFAMILY PROTEIN-RELATED"/>
    <property type="match status" value="1"/>
</dbReference>
<organism evidence="6 7">
    <name type="scientific">Fraxinus pennsylvanica</name>
    <dbReference type="NCBI Taxonomy" id="56036"/>
    <lineage>
        <taxon>Eukaryota</taxon>
        <taxon>Viridiplantae</taxon>
        <taxon>Streptophyta</taxon>
        <taxon>Embryophyta</taxon>
        <taxon>Tracheophyta</taxon>
        <taxon>Spermatophyta</taxon>
        <taxon>Magnoliopsida</taxon>
        <taxon>eudicotyledons</taxon>
        <taxon>Gunneridae</taxon>
        <taxon>Pentapetalae</taxon>
        <taxon>asterids</taxon>
        <taxon>lamiids</taxon>
        <taxon>Lamiales</taxon>
        <taxon>Oleaceae</taxon>
        <taxon>Oleeae</taxon>
        <taxon>Fraxinus</taxon>
    </lineage>
</organism>
<evidence type="ECO:0000256" key="3">
    <source>
        <dbReference type="ARBA" id="ARBA00023163"/>
    </source>
</evidence>
<accession>A0AAD2AC86</accession>
<evidence type="ECO:0000313" key="7">
    <source>
        <dbReference type="Proteomes" id="UP000834106"/>
    </source>
</evidence>
<keyword evidence="4" id="KW-0539">Nucleus</keyword>
<dbReference type="GO" id="GO:0005634">
    <property type="term" value="C:nucleus"/>
    <property type="evidence" value="ECO:0007669"/>
    <property type="project" value="UniProtKB-SubCell"/>
</dbReference>
<dbReference type="Pfam" id="PF00249">
    <property type="entry name" value="Myb_DNA-binding"/>
    <property type="match status" value="1"/>
</dbReference>
<gene>
    <name evidence="6" type="ORF">FPE_LOCUS29920</name>
</gene>
<dbReference type="InterPro" id="IPR006447">
    <property type="entry name" value="Myb_dom_plants"/>
</dbReference>
<comment type="subcellular location">
    <subcellularLocation>
        <location evidence="1">Nucleus</location>
    </subcellularLocation>
</comment>
<dbReference type="InterPro" id="IPR001005">
    <property type="entry name" value="SANT/Myb"/>
</dbReference>
<name>A0AAD2AC86_9LAMI</name>
<feature type="domain" description="HTH myb-type" evidence="5">
    <location>
        <begin position="48"/>
        <end position="108"/>
    </location>
</feature>
<evidence type="ECO:0000259" key="5">
    <source>
        <dbReference type="PROSITE" id="PS51294"/>
    </source>
</evidence>